<evidence type="ECO:0000313" key="2">
    <source>
        <dbReference type="EMBL" id="MFC0220913.1"/>
    </source>
</evidence>
<accession>A0ABV6DW84</accession>
<dbReference type="RefSeq" id="WP_378516629.1">
    <property type="nucleotide sequence ID" value="NZ_JBHLXH010000001.1"/>
</dbReference>
<organism evidence="2 3">
    <name type="scientific">Nocardioides zeicaulis</name>
    <dbReference type="NCBI Taxonomy" id="1776857"/>
    <lineage>
        <taxon>Bacteria</taxon>
        <taxon>Bacillati</taxon>
        <taxon>Actinomycetota</taxon>
        <taxon>Actinomycetes</taxon>
        <taxon>Propionibacteriales</taxon>
        <taxon>Nocardioidaceae</taxon>
        <taxon>Nocardioides</taxon>
    </lineage>
</organism>
<dbReference type="PANTHER" id="PTHR46832">
    <property type="entry name" value="5'-METHYLTHIOADENOSINE/S-ADENOSYLHOMOCYSTEINE NUCLEOSIDASE"/>
    <property type="match status" value="1"/>
</dbReference>
<dbReference type="EMBL" id="JBHLXH010000001">
    <property type="protein sequence ID" value="MFC0220913.1"/>
    <property type="molecule type" value="Genomic_DNA"/>
</dbReference>
<gene>
    <name evidence="2" type="ORF">ACFFJG_00365</name>
</gene>
<dbReference type="Pfam" id="PF01048">
    <property type="entry name" value="PNP_UDP_1"/>
    <property type="match status" value="1"/>
</dbReference>
<dbReference type="SUPFAM" id="SSF53167">
    <property type="entry name" value="Purine and uridine phosphorylases"/>
    <property type="match status" value="1"/>
</dbReference>
<name>A0ABV6DW84_9ACTN</name>
<feature type="domain" description="Nucleoside phosphorylase" evidence="1">
    <location>
        <begin position="101"/>
        <end position="158"/>
    </location>
</feature>
<dbReference type="InterPro" id="IPR035994">
    <property type="entry name" value="Nucleoside_phosphorylase_sf"/>
</dbReference>
<comment type="caution">
    <text evidence="2">The sequence shown here is derived from an EMBL/GenBank/DDBJ whole genome shotgun (WGS) entry which is preliminary data.</text>
</comment>
<sequence>MNRVLVVSATAAEAAHVPPALPLVVTGMGKVAAAAATARALASYDDLDGLTVVNLGTAGALRPGLTGLFEAGAVLNHDLSADAVRALGHDPQERLVVGKSDVVLATGDVFVTDPAVRDALAAQAHLVDMEGYAVAWAALRAGVPVRLVKHVSDEADESALDWPSTVAASARFLGDWLEREL</sequence>
<keyword evidence="3" id="KW-1185">Reference proteome</keyword>
<evidence type="ECO:0000259" key="1">
    <source>
        <dbReference type="Pfam" id="PF01048"/>
    </source>
</evidence>
<dbReference type="NCBIfam" id="NF004168">
    <property type="entry name" value="PRK05634.1"/>
    <property type="match status" value="1"/>
</dbReference>
<reference evidence="2 3" key="1">
    <citation type="submission" date="2024-09" db="EMBL/GenBank/DDBJ databases">
        <authorList>
            <person name="Sun Q."/>
            <person name="Mori K."/>
        </authorList>
    </citation>
    <scope>NUCLEOTIDE SEQUENCE [LARGE SCALE GENOMIC DNA]</scope>
    <source>
        <strain evidence="2 3">CCM 8654</strain>
    </source>
</reference>
<dbReference type="InterPro" id="IPR000845">
    <property type="entry name" value="Nucleoside_phosphorylase_d"/>
</dbReference>
<dbReference type="Proteomes" id="UP001589698">
    <property type="component" value="Unassembled WGS sequence"/>
</dbReference>
<dbReference type="PANTHER" id="PTHR46832:SF1">
    <property type="entry name" value="5'-METHYLTHIOADENOSINE_S-ADENOSYLHOMOCYSTEINE NUCLEOSIDASE"/>
    <property type="match status" value="1"/>
</dbReference>
<protein>
    <submittedName>
        <fullName evidence="2">Nucleosidase</fullName>
    </submittedName>
</protein>
<evidence type="ECO:0000313" key="3">
    <source>
        <dbReference type="Proteomes" id="UP001589698"/>
    </source>
</evidence>
<proteinExistence type="predicted"/>
<dbReference type="Gene3D" id="3.40.50.1580">
    <property type="entry name" value="Nucleoside phosphorylase domain"/>
    <property type="match status" value="1"/>
</dbReference>